<keyword evidence="4" id="KW-1185">Reference proteome</keyword>
<evidence type="ECO:0000256" key="2">
    <source>
        <dbReference type="SAM" id="SignalP"/>
    </source>
</evidence>
<dbReference type="RefSeq" id="WP_182920819.1">
    <property type="nucleotide sequence ID" value="NZ_WNXD01000001.1"/>
</dbReference>
<evidence type="ECO:0000313" key="3">
    <source>
        <dbReference type="EMBL" id="MBB2144119.1"/>
    </source>
</evidence>
<keyword evidence="1" id="KW-0812">Transmembrane</keyword>
<name>A0A923IUF6_9SPHI</name>
<accession>A0A923IUF6</accession>
<evidence type="ECO:0000256" key="1">
    <source>
        <dbReference type="SAM" id="Phobius"/>
    </source>
</evidence>
<evidence type="ECO:0000313" key="4">
    <source>
        <dbReference type="Proteomes" id="UP000601055"/>
    </source>
</evidence>
<dbReference type="Proteomes" id="UP000601055">
    <property type="component" value="Unassembled WGS sequence"/>
</dbReference>
<keyword evidence="1" id="KW-0472">Membrane</keyword>
<protein>
    <submittedName>
        <fullName evidence="3">Uncharacterized protein</fullName>
    </submittedName>
</protein>
<organism evidence="3 4">
    <name type="scientific">Pedobacter planticolens</name>
    <dbReference type="NCBI Taxonomy" id="2679964"/>
    <lineage>
        <taxon>Bacteria</taxon>
        <taxon>Pseudomonadati</taxon>
        <taxon>Bacteroidota</taxon>
        <taxon>Sphingobacteriia</taxon>
        <taxon>Sphingobacteriales</taxon>
        <taxon>Sphingobacteriaceae</taxon>
        <taxon>Pedobacter</taxon>
    </lineage>
</organism>
<reference evidence="3" key="1">
    <citation type="submission" date="2019-11" db="EMBL/GenBank/DDBJ databases">
        <title>Description of Pedobacter sp. LMG 31464T.</title>
        <authorList>
            <person name="Carlier A."/>
            <person name="Qi S."/>
            <person name="Vandamme P."/>
        </authorList>
    </citation>
    <scope>NUCLEOTIDE SEQUENCE</scope>
    <source>
        <strain evidence="3">LMG 31464</strain>
    </source>
</reference>
<feature type="signal peptide" evidence="2">
    <location>
        <begin position="1"/>
        <end position="20"/>
    </location>
</feature>
<dbReference type="EMBL" id="WNXD01000001">
    <property type="protein sequence ID" value="MBB2144119.1"/>
    <property type="molecule type" value="Genomic_DNA"/>
</dbReference>
<gene>
    <name evidence="3" type="ORF">GM921_01360</name>
</gene>
<dbReference type="AlphaFoldDB" id="A0A923IUF6"/>
<keyword evidence="1" id="KW-1133">Transmembrane helix</keyword>
<feature type="chain" id="PRO_5037272358" evidence="2">
    <location>
        <begin position="21"/>
        <end position="111"/>
    </location>
</feature>
<sequence>MLKYFFILFLIFVITDNSNAAIGCVVGSTNYTTLKSGTTYRKSGTKVTLGAGCTWYYTTPSTCSVDMGIGTGLKAYDTPQSCPIDDYVGLIIIVFAGLGYFFIKNKNFLSC</sequence>
<comment type="caution">
    <text evidence="3">The sequence shown here is derived from an EMBL/GenBank/DDBJ whole genome shotgun (WGS) entry which is preliminary data.</text>
</comment>
<keyword evidence="2" id="KW-0732">Signal</keyword>
<feature type="transmembrane region" description="Helical" evidence="1">
    <location>
        <begin position="87"/>
        <end position="103"/>
    </location>
</feature>
<proteinExistence type="predicted"/>